<dbReference type="Pfam" id="PF07499">
    <property type="entry name" value="RuvA_C"/>
    <property type="match status" value="1"/>
</dbReference>
<keyword evidence="8" id="KW-0067">ATP-binding</keyword>
<dbReference type="AlphaFoldDB" id="A0A562J9C4"/>
<feature type="domain" description="Helix-hairpin-helix DNA-binding motif class 1" evidence="7">
    <location>
        <begin position="107"/>
        <end position="126"/>
    </location>
</feature>
<dbReference type="SUPFAM" id="SSF47781">
    <property type="entry name" value="RuvA domain 2-like"/>
    <property type="match status" value="1"/>
</dbReference>
<dbReference type="GO" id="GO:0006281">
    <property type="term" value="P:DNA repair"/>
    <property type="evidence" value="ECO:0007669"/>
    <property type="project" value="UniProtKB-UniRule"/>
</dbReference>
<dbReference type="SMART" id="SM00278">
    <property type="entry name" value="HhH1"/>
    <property type="match status" value="2"/>
</dbReference>
<dbReference type="GO" id="GO:0005737">
    <property type="term" value="C:cytoplasm"/>
    <property type="evidence" value="ECO:0007669"/>
    <property type="project" value="UniProtKB-SubCell"/>
</dbReference>
<dbReference type="Gene3D" id="1.10.150.20">
    <property type="entry name" value="5' to 3' exonuclease, C-terminal subdomain"/>
    <property type="match status" value="1"/>
</dbReference>
<dbReference type="EMBL" id="VLKH01000005">
    <property type="protein sequence ID" value="TWH79781.1"/>
    <property type="molecule type" value="Genomic_DNA"/>
</dbReference>
<dbReference type="GO" id="GO:0009379">
    <property type="term" value="C:Holliday junction helicase complex"/>
    <property type="evidence" value="ECO:0007669"/>
    <property type="project" value="InterPro"/>
</dbReference>
<organism evidence="8 9">
    <name type="scientific">Sedimentibacter saalensis</name>
    <dbReference type="NCBI Taxonomy" id="130788"/>
    <lineage>
        <taxon>Bacteria</taxon>
        <taxon>Bacillati</taxon>
        <taxon>Bacillota</taxon>
        <taxon>Tissierellia</taxon>
        <taxon>Sedimentibacter</taxon>
    </lineage>
</organism>
<comment type="caution">
    <text evidence="6">Lacks conserved residue(s) required for the propagation of feature annotation.</text>
</comment>
<dbReference type="HAMAP" id="MF_00031">
    <property type="entry name" value="DNA_HJ_migration_RuvA"/>
    <property type="match status" value="1"/>
</dbReference>
<dbReference type="GO" id="GO:0005524">
    <property type="term" value="F:ATP binding"/>
    <property type="evidence" value="ECO:0007669"/>
    <property type="project" value="InterPro"/>
</dbReference>
<accession>A0A562J9C4</accession>
<dbReference type="GO" id="GO:0048476">
    <property type="term" value="C:Holliday junction resolvase complex"/>
    <property type="evidence" value="ECO:0007669"/>
    <property type="project" value="UniProtKB-UniRule"/>
</dbReference>
<name>A0A562J9C4_9FIRM</name>
<dbReference type="Proteomes" id="UP000315343">
    <property type="component" value="Unassembled WGS sequence"/>
</dbReference>
<dbReference type="InterPro" id="IPR000085">
    <property type="entry name" value="RuvA"/>
</dbReference>
<protein>
    <recommendedName>
        <fullName evidence="6">Holliday junction branch migration complex subunit RuvA</fullName>
    </recommendedName>
</protein>
<keyword evidence="9" id="KW-1185">Reference proteome</keyword>
<dbReference type="RefSeq" id="WP_145083054.1">
    <property type="nucleotide sequence ID" value="NZ_DAMBUX010000001.1"/>
</dbReference>
<keyword evidence="8" id="KW-0347">Helicase</keyword>
<keyword evidence="4 6" id="KW-0233">DNA recombination</keyword>
<proteinExistence type="inferred from homology"/>
<evidence type="ECO:0000313" key="9">
    <source>
        <dbReference type="Proteomes" id="UP000315343"/>
    </source>
</evidence>
<evidence type="ECO:0000256" key="1">
    <source>
        <dbReference type="ARBA" id="ARBA00022490"/>
    </source>
</evidence>
<comment type="domain">
    <text evidence="6">Has three domains with a flexible linker between the domains II and III and assumes an 'L' shape. Domain III is highly mobile and contacts RuvB.</text>
</comment>
<dbReference type="OrthoDB" id="5293449at2"/>
<comment type="subunit">
    <text evidence="6">Homotetramer. Forms an RuvA(8)-RuvB(12)-Holliday junction (HJ) complex. HJ DNA is sandwiched between 2 RuvA tetramers; dsDNA enters through RuvA and exits via RuvB. An RuvB hexamer assembles on each DNA strand where it exits the tetramer. Each RuvB hexamer is contacted by two RuvA subunits (via domain III) on 2 adjacent RuvB subunits; this complex drives branch migration. In the full resolvosome a probable DNA-RuvA(4)-RuvB(12)-RuvC(2) complex forms which resolves the HJ.</text>
</comment>
<evidence type="ECO:0000256" key="4">
    <source>
        <dbReference type="ARBA" id="ARBA00023172"/>
    </source>
</evidence>
<dbReference type="InterPro" id="IPR036267">
    <property type="entry name" value="RuvA_C_sf"/>
</dbReference>
<keyword evidence="5 6" id="KW-0234">DNA repair</keyword>
<comment type="caution">
    <text evidence="8">The sequence shown here is derived from an EMBL/GenBank/DDBJ whole genome shotgun (WGS) entry which is preliminary data.</text>
</comment>
<dbReference type="GO" id="GO:0000400">
    <property type="term" value="F:four-way junction DNA binding"/>
    <property type="evidence" value="ECO:0007669"/>
    <property type="project" value="UniProtKB-UniRule"/>
</dbReference>
<keyword evidence="8" id="KW-0547">Nucleotide-binding</keyword>
<sequence length="197" mass="21769">MISYIKGEIAKKGLDYIIIDNNNMGYYISTSFSTLNKLKEKDHAMILTYMHVREDIVALFGFLTQDEMDLFKKLITVNGIGPKAGLAVLSTYETNTIKEIILKEDANRMSKVPGIGKKTASKIILELKDKVGTLDSLTVGESETVTGRDTSDILDALISLGFNSNDAKNALDSMDIEGKSENDIIKEALKNITRQVL</sequence>
<evidence type="ECO:0000256" key="6">
    <source>
        <dbReference type="HAMAP-Rule" id="MF_00031"/>
    </source>
</evidence>
<dbReference type="InterPro" id="IPR011114">
    <property type="entry name" value="RuvA_C"/>
</dbReference>
<dbReference type="InterPro" id="IPR010994">
    <property type="entry name" value="RuvA_2-like"/>
</dbReference>
<keyword evidence="2 6" id="KW-0227">DNA damage</keyword>
<evidence type="ECO:0000259" key="7">
    <source>
        <dbReference type="SMART" id="SM00278"/>
    </source>
</evidence>
<feature type="domain" description="Helix-hairpin-helix DNA-binding motif class 1" evidence="7">
    <location>
        <begin position="72"/>
        <end position="91"/>
    </location>
</feature>
<dbReference type="InterPro" id="IPR013849">
    <property type="entry name" value="DNA_helicase_Holl-junc_RuvA_I"/>
</dbReference>
<dbReference type="CDD" id="cd14332">
    <property type="entry name" value="UBA_RuvA_C"/>
    <property type="match status" value="1"/>
</dbReference>
<dbReference type="SUPFAM" id="SSF46929">
    <property type="entry name" value="DNA helicase RuvA subunit, C-terminal domain"/>
    <property type="match status" value="1"/>
</dbReference>
<dbReference type="NCBIfam" id="TIGR00084">
    <property type="entry name" value="ruvA"/>
    <property type="match status" value="1"/>
</dbReference>
<evidence type="ECO:0000313" key="8">
    <source>
        <dbReference type="EMBL" id="TWH79781.1"/>
    </source>
</evidence>
<gene>
    <name evidence="6" type="primary">ruvA</name>
    <name evidence="8" type="ORF">LY60_02100</name>
</gene>
<evidence type="ECO:0000256" key="3">
    <source>
        <dbReference type="ARBA" id="ARBA00023125"/>
    </source>
</evidence>
<keyword evidence="3 6" id="KW-0238">DNA-binding</keyword>
<comment type="subcellular location">
    <subcellularLocation>
        <location evidence="6">Cytoplasm</location>
    </subcellularLocation>
</comment>
<comment type="function">
    <text evidence="6">The RuvA-RuvB-RuvC complex processes Holliday junction (HJ) DNA during genetic recombination and DNA repair, while the RuvA-RuvB complex plays an important role in the rescue of blocked DNA replication forks via replication fork reversal (RFR). RuvA specifically binds to HJ cruciform DNA, conferring on it an open structure. The RuvB hexamer acts as an ATP-dependent pump, pulling dsDNA into and through the RuvAB complex. HJ branch migration allows RuvC to scan DNA until it finds its consensus sequence, where it cleaves and resolves the cruciform DNA.</text>
</comment>
<dbReference type="GO" id="GO:0006310">
    <property type="term" value="P:DNA recombination"/>
    <property type="evidence" value="ECO:0007669"/>
    <property type="project" value="UniProtKB-UniRule"/>
</dbReference>
<dbReference type="InterPro" id="IPR012340">
    <property type="entry name" value="NA-bd_OB-fold"/>
</dbReference>
<evidence type="ECO:0000256" key="5">
    <source>
        <dbReference type="ARBA" id="ARBA00023204"/>
    </source>
</evidence>
<dbReference type="Pfam" id="PF14520">
    <property type="entry name" value="HHH_5"/>
    <property type="match status" value="1"/>
</dbReference>
<comment type="similarity">
    <text evidence="6">Belongs to the RuvA family.</text>
</comment>
<dbReference type="Gene3D" id="2.40.50.140">
    <property type="entry name" value="Nucleic acid-binding proteins"/>
    <property type="match status" value="1"/>
</dbReference>
<dbReference type="Gene3D" id="1.10.8.10">
    <property type="entry name" value="DNA helicase RuvA subunit, C-terminal domain"/>
    <property type="match status" value="1"/>
</dbReference>
<dbReference type="InterPro" id="IPR003583">
    <property type="entry name" value="Hlx-hairpin-Hlx_DNA-bd_motif"/>
</dbReference>
<keyword evidence="8" id="KW-0378">Hydrolase</keyword>
<dbReference type="Pfam" id="PF01330">
    <property type="entry name" value="RuvA_N"/>
    <property type="match status" value="1"/>
</dbReference>
<feature type="region of interest" description="Domain III" evidence="6">
    <location>
        <begin position="149"/>
        <end position="197"/>
    </location>
</feature>
<dbReference type="SUPFAM" id="SSF50249">
    <property type="entry name" value="Nucleic acid-binding proteins"/>
    <property type="match status" value="1"/>
</dbReference>
<dbReference type="GO" id="GO:0009378">
    <property type="term" value="F:four-way junction helicase activity"/>
    <property type="evidence" value="ECO:0007669"/>
    <property type="project" value="InterPro"/>
</dbReference>
<reference evidence="8 9" key="1">
    <citation type="submission" date="2019-07" db="EMBL/GenBank/DDBJ databases">
        <title>Genomic Encyclopedia of Type Strains, Phase I: the one thousand microbial genomes (KMG-I) project.</title>
        <authorList>
            <person name="Kyrpides N."/>
        </authorList>
    </citation>
    <scope>NUCLEOTIDE SEQUENCE [LARGE SCALE GENOMIC DNA]</scope>
    <source>
        <strain evidence="8 9">DSM 13558</strain>
    </source>
</reference>
<keyword evidence="1 6" id="KW-0963">Cytoplasm</keyword>
<evidence type="ECO:0000256" key="2">
    <source>
        <dbReference type="ARBA" id="ARBA00022763"/>
    </source>
</evidence>